<dbReference type="GO" id="GO:0005975">
    <property type="term" value="P:carbohydrate metabolic process"/>
    <property type="evidence" value="ECO:0007669"/>
    <property type="project" value="InterPro"/>
</dbReference>
<evidence type="ECO:0000256" key="1">
    <source>
        <dbReference type="ARBA" id="ARBA00000829"/>
    </source>
</evidence>
<feature type="domain" description="Glycoside hydrolase family 2 immunoglobulin-like beta-sandwich" evidence="7">
    <location>
        <begin position="231"/>
        <end position="327"/>
    </location>
</feature>
<dbReference type="Pfam" id="PF00703">
    <property type="entry name" value="Glyco_hydro_2"/>
    <property type="match status" value="1"/>
</dbReference>
<evidence type="ECO:0000313" key="10">
    <source>
        <dbReference type="Proteomes" id="UP001157160"/>
    </source>
</evidence>
<comment type="caution">
    <text evidence="9">The sequence shown here is derived from an EMBL/GenBank/DDBJ whole genome shotgun (WGS) entry which is preliminary data.</text>
</comment>
<keyword evidence="4" id="KW-0378">Hydrolase</keyword>
<comment type="similarity">
    <text evidence="2">Belongs to the glycosyl hydrolase 2 family.</text>
</comment>
<protein>
    <recommendedName>
        <fullName evidence="3">beta-mannosidase</fullName>
        <ecNumber evidence="3">3.2.1.25</ecNumber>
    </recommendedName>
</protein>
<dbReference type="SUPFAM" id="SSF49785">
    <property type="entry name" value="Galactose-binding domain-like"/>
    <property type="match status" value="1"/>
</dbReference>
<name>A0AA37UM12_9MICO</name>
<reference evidence="9 10" key="1">
    <citation type="journal article" date="2014" name="Int. J. Syst. Evol. Microbiol.">
        <title>Complete genome sequence of Corynebacterium casei LMG S-19264T (=DSM 44701T), isolated from a smear-ripened cheese.</title>
        <authorList>
            <consortium name="US DOE Joint Genome Institute (JGI-PGF)"/>
            <person name="Walter F."/>
            <person name="Albersmeier A."/>
            <person name="Kalinowski J."/>
            <person name="Ruckert C."/>
        </authorList>
    </citation>
    <scope>NUCLEOTIDE SEQUENCE [LARGE SCALE GENOMIC DNA]</scope>
    <source>
        <strain evidence="9 10">NBRC 112289</strain>
    </source>
</reference>
<evidence type="ECO:0000256" key="6">
    <source>
        <dbReference type="SAM" id="MobiDB-lite"/>
    </source>
</evidence>
<feature type="domain" description="Beta-mannosidase-like galactose-binding" evidence="8">
    <location>
        <begin position="63"/>
        <end position="219"/>
    </location>
</feature>
<evidence type="ECO:0000259" key="8">
    <source>
        <dbReference type="Pfam" id="PF22666"/>
    </source>
</evidence>
<dbReference type="InterPro" id="IPR054593">
    <property type="entry name" value="Beta-mannosidase-like_N2"/>
</dbReference>
<evidence type="ECO:0000256" key="5">
    <source>
        <dbReference type="ARBA" id="ARBA00023295"/>
    </source>
</evidence>
<dbReference type="Pfam" id="PF22666">
    <property type="entry name" value="Glyco_hydro_2_N2"/>
    <property type="match status" value="1"/>
</dbReference>
<organism evidence="9 10">
    <name type="scientific">Arenivirga flava</name>
    <dbReference type="NCBI Taxonomy" id="1930060"/>
    <lineage>
        <taxon>Bacteria</taxon>
        <taxon>Bacillati</taxon>
        <taxon>Actinomycetota</taxon>
        <taxon>Actinomycetes</taxon>
        <taxon>Micrococcales</taxon>
        <taxon>Microbacteriaceae</taxon>
        <taxon>Arenivirga</taxon>
    </lineage>
</organism>
<dbReference type="Gene3D" id="2.60.40.10">
    <property type="entry name" value="Immunoglobulins"/>
    <property type="match status" value="1"/>
</dbReference>
<evidence type="ECO:0000256" key="3">
    <source>
        <dbReference type="ARBA" id="ARBA00012754"/>
    </source>
</evidence>
<keyword evidence="5" id="KW-0326">Glycosidase</keyword>
<sequence length="822" mass="90603">MTCGPGSTTTGDVDFVKRVMEVSQPRPSMTSDAELAVTSIPLDGAWTATAVAGPVPASVADREIPAEVPGCIHLDLLAGGLIDEPFDGDNEAAQQWIGDTVWRFAREFDWVPGGDDERDDLVALGLDTLATIALNGTVVAQTANQHRSYRWTVSHLLRPGRNRIEVTFDAPIPAAERLEREHGGPRFHVNHHPYNALRKSASNLGWDWGIDVATSGIWRSIAIERWRGARIRSVRPHVDVAGTAGILRAQVELQHDGLPTPQPVRVTVSRHGREVARGEGVVRAAGEVRVAVPDVALWWPRGHGAQPLYDVVVEAAGDRWEQRMGFRTVELDLTGDDHGVPFHLTVNGRIIQVRGANWIPDDAFVTRIDRARLERRIADATEANMNLLRVWGGGLYESDDFYELCTREGVLVWQDFLLACAAYAEEPWLADEIEAEAREAVARLTQHTSLALWCGNNENLVGYADWGWRQTLAGRTWGEGYYTELFPSIVAELAPHTPYIPGSPFSGQDLLAPNRPEDGTVHIWDVWNTKDYTAYREWRPRFAAEFGFQGPAAFSTLFDAVHDEPLHPDGAQLLVHQKAADGNGKLARGSVAHFPEPRTIDDWHLTAQLNQAHAMRFGIAWFRSLAPYNTGCVVWQLNDDWPVISWAAVDFAERRKPLWYALRDVFAPRLATIQPDAGGQALVVLNDTDDAYDGTALLRRLSFDGEELATRTVDVHAPARGVARLALEPQLTRAADATAELLVAEFADGSGFARAVHGFAEPVEQRLDPPRCAPRPAARRPAPRSPSRRAPTCATSSCWRTAPTAAPGSTSRCWTCCQVRAG</sequence>
<comment type="catalytic activity">
    <reaction evidence="1">
        <text>Hydrolysis of terminal, non-reducing beta-D-mannose residues in beta-D-mannosides.</text>
        <dbReference type="EC" id="3.2.1.25"/>
    </reaction>
</comment>
<dbReference type="GO" id="GO:0004567">
    <property type="term" value="F:beta-mannosidase activity"/>
    <property type="evidence" value="ECO:0007669"/>
    <property type="project" value="UniProtKB-EC"/>
</dbReference>
<dbReference type="InterPro" id="IPR013783">
    <property type="entry name" value="Ig-like_fold"/>
</dbReference>
<dbReference type="InterPro" id="IPR008979">
    <property type="entry name" value="Galactose-bd-like_sf"/>
</dbReference>
<dbReference type="Gene3D" id="3.20.20.80">
    <property type="entry name" value="Glycosidases"/>
    <property type="match status" value="1"/>
</dbReference>
<keyword evidence="10" id="KW-1185">Reference proteome</keyword>
<dbReference type="AlphaFoldDB" id="A0AA37UM12"/>
<dbReference type="InterPro" id="IPR006102">
    <property type="entry name" value="Ig-like_GH2"/>
</dbReference>
<dbReference type="SUPFAM" id="SSF51445">
    <property type="entry name" value="(Trans)glycosidases"/>
    <property type="match status" value="1"/>
</dbReference>
<dbReference type="EMBL" id="BSUL01000001">
    <property type="protein sequence ID" value="GMA28962.1"/>
    <property type="molecule type" value="Genomic_DNA"/>
</dbReference>
<dbReference type="InterPro" id="IPR017853">
    <property type="entry name" value="GH"/>
</dbReference>
<dbReference type="InterPro" id="IPR050887">
    <property type="entry name" value="Beta-mannosidase_GH2"/>
</dbReference>
<dbReference type="PANTHER" id="PTHR43730">
    <property type="entry name" value="BETA-MANNOSIDASE"/>
    <property type="match status" value="1"/>
</dbReference>
<feature type="region of interest" description="Disordered" evidence="6">
    <location>
        <begin position="766"/>
        <end position="811"/>
    </location>
</feature>
<dbReference type="EC" id="3.2.1.25" evidence="3"/>
<gene>
    <name evidence="9" type="ORF">GCM10025874_22150</name>
</gene>
<evidence type="ECO:0000259" key="7">
    <source>
        <dbReference type="Pfam" id="PF00703"/>
    </source>
</evidence>
<proteinExistence type="inferred from homology"/>
<accession>A0AA37UM12</accession>
<dbReference type="Gene3D" id="2.60.120.260">
    <property type="entry name" value="Galactose-binding domain-like"/>
    <property type="match status" value="1"/>
</dbReference>
<evidence type="ECO:0000256" key="4">
    <source>
        <dbReference type="ARBA" id="ARBA00022801"/>
    </source>
</evidence>
<dbReference type="Proteomes" id="UP001157160">
    <property type="component" value="Unassembled WGS sequence"/>
</dbReference>
<evidence type="ECO:0000313" key="9">
    <source>
        <dbReference type="EMBL" id="GMA28962.1"/>
    </source>
</evidence>
<dbReference type="InterPro" id="IPR036156">
    <property type="entry name" value="Beta-gal/glucu_dom_sf"/>
</dbReference>
<dbReference type="PANTHER" id="PTHR43730:SF1">
    <property type="entry name" value="BETA-MANNOSIDASE"/>
    <property type="match status" value="1"/>
</dbReference>
<dbReference type="GO" id="GO:0006516">
    <property type="term" value="P:glycoprotein catabolic process"/>
    <property type="evidence" value="ECO:0007669"/>
    <property type="project" value="TreeGrafter"/>
</dbReference>
<dbReference type="SUPFAM" id="SSF49303">
    <property type="entry name" value="beta-Galactosidase/glucuronidase domain"/>
    <property type="match status" value="1"/>
</dbReference>
<dbReference type="FunFam" id="3.20.20.80:FF:000050">
    <property type="entry name" value="Beta-mannosidase B"/>
    <property type="match status" value="1"/>
</dbReference>
<evidence type="ECO:0000256" key="2">
    <source>
        <dbReference type="ARBA" id="ARBA00007401"/>
    </source>
</evidence>